<name>A0A919X678_9BACI</name>
<evidence type="ECO:0000256" key="4">
    <source>
        <dbReference type="ARBA" id="ARBA00022801"/>
    </source>
</evidence>
<comment type="cofactor">
    <cofactor evidence="2">
        <name>Mg(2+)</name>
        <dbReference type="ChEBI" id="CHEBI:18420"/>
    </cofactor>
</comment>
<sequence>MNITNILSKLAAKEPGIMGLENFRRSSVLIPLVEVEGEVHILFEVRSMHMRRQPGDICFPGGRIDPSDKTPMECAIRETSEELGITKENIVNVTPIDYVVSDMGRIIYPYVGQLTDINKIILNEMEVGEIFTVPLAHFQATTPDTYKVKVNVIPEDNFPFELIVGGENYNWQIQHIEELFYRYEDRVIWGLTAKILRHFCQLISNENRS</sequence>
<dbReference type="InterPro" id="IPR015797">
    <property type="entry name" value="NUDIX_hydrolase-like_dom_sf"/>
</dbReference>
<evidence type="ECO:0000256" key="2">
    <source>
        <dbReference type="ARBA" id="ARBA00001946"/>
    </source>
</evidence>
<evidence type="ECO:0000313" key="8">
    <source>
        <dbReference type="EMBL" id="GIO26672.1"/>
    </source>
</evidence>
<protein>
    <submittedName>
        <fullName evidence="8">Coenzyme A pyrophosphatase</fullName>
    </submittedName>
</protein>
<dbReference type="GO" id="GO:0010945">
    <property type="term" value="F:coenzyme A diphosphatase activity"/>
    <property type="evidence" value="ECO:0007669"/>
    <property type="project" value="InterPro"/>
</dbReference>
<keyword evidence="6" id="KW-0464">Manganese</keyword>
<dbReference type="InterPro" id="IPR045121">
    <property type="entry name" value="CoAse"/>
</dbReference>
<dbReference type="GO" id="GO:0046872">
    <property type="term" value="F:metal ion binding"/>
    <property type="evidence" value="ECO:0007669"/>
    <property type="project" value="UniProtKB-KW"/>
</dbReference>
<proteinExistence type="predicted"/>
<keyword evidence="4" id="KW-0378">Hydrolase</keyword>
<evidence type="ECO:0000256" key="1">
    <source>
        <dbReference type="ARBA" id="ARBA00001936"/>
    </source>
</evidence>
<dbReference type="InterPro" id="IPR000086">
    <property type="entry name" value="NUDIX_hydrolase_dom"/>
</dbReference>
<dbReference type="PANTHER" id="PTHR12992">
    <property type="entry name" value="NUDIX HYDROLASE"/>
    <property type="match status" value="1"/>
</dbReference>
<organism evidence="8 9">
    <name type="scientific">Ornithinibacillus bavariensis</name>
    <dbReference type="NCBI Taxonomy" id="545502"/>
    <lineage>
        <taxon>Bacteria</taxon>
        <taxon>Bacillati</taxon>
        <taxon>Bacillota</taxon>
        <taxon>Bacilli</taxon>
        <taxon>Bacillales</taxon>
        <taxon>Bacillaceae</taxon>
        <taxon>Ornithinibacillus</taxon>
    </lineage>
</organism>
<dbReference type="RefSeq" id="WP_212920186.1">
    <property type="nucleotide sequence ID" value="NZ_BORP01000002.1"/>
</dbReference>
<gene>
    <name evidence="8" type="ORF">J43TS3_12830</name>
</gene>
<dbReference type="PROSITE" id="PS51462">
    <property type="entry name" value="NUDIX"/>
    <property type="match status" value="1"/>
</dbReference>
<dbReference type="PANTHER" id="PTHR12992:SF11">
    <property type="entry name" value="MITOCHONDRIAL COENZYME A DIPHOSPHATASE NUDT8"/>
    <property type="match status" value="1"/>
</dbReference>
<evidence type="ECO:0000256" key="5">
    <source>
        <dbReference type="ARBA" id="ARBA00022842"/>
    </source>
</evidence>
<comment type="cofactor">
    <cofactor evidence="1">
        <name>Mn(2+)</name>
        <dbReference type="ChEBI" id="CHEBI:29035"/>
    </cofactor>
</comment>
<keyword evidence="5" id="KW-0460">Magnesium</keyword>
<dbReference type="CDD" id="cd03426">
    <property type="entry name" value="NUDIX_CoAse_Nudt7"/>
    <property type="match status" value="1"/>
</dbReference>
<evidence type="ECO:0000313" key="9">
    <source>
        <dbReference type="Proteomes" id="UP000676917"/>
    </source>
</evidence>
<feature type="domain" description="Nudix hydrolase" evidence="7">
    <location>
        <begin position="23"/>
        <end position="156"/>
    </location>
</feature>
<dbReference type="SUPFAM" id="SSF55811">
    <property type="entry name" value="Nudix"/>
    <property type="match status" value="1"/>
</dbReference>
<reference evidence="8" key="1">
    <citation type="submission" date="2021-03" db="EMBL/GenBank/DDBJ databases">
        <title>Antimicrobial resistance genes in bacteria isolated from Japanese honey, and their potential for conferring macrolide and lincosamide resistance in the American foulbrood pathogen Paenibacillus larvae.</title>
        <authorList>
            <person name="Okamoto M."/>
            <person name="Kumagai M."/>
            <person name="Kanamori H."/>
            <person name="Takamatsu D."/>
        </authorList>
    </citation>
    <scope>NUCLEOTIDE SEQUENCE</scope>
    <source>
        <strain evidence="8">J43TS3</strain>
    </source>
</reference>
<dbReference type="Pfam" id="PF00293">
    <property type="entry name" value="NUDIX"/>
    <property type="match status" value="1"/>
</dbReference>
<dbReference type="EMBL" id="BORP01000002">
    <property type="protein sequence ID" value="GIO26672.1"/>
    <property type="molecule type" value="Genomic_DNA"/>
</dbReference>
<keyword evidence="3" id="KW-0479">Metal-binding</keyword>
<evidence type="ECO:0000256" key="6">
    <source>
        <dbReference type="ARBA" id="ARBA00023211"/>
    </source>
</evidence>
<dbReference type="AlphaFoldDB" id="A0A919X678"/>
<keyword evidence="9" id="KW-1185">Reference proteome</keyword>
<dbReference type="Proteomes" id="UP000676917">
    <property type="component" value="Unassembled WGS sequence"/>
</dbReference>
<evidence type="ECO:0000259" key="7">
    <source>
        <dbReference type="PROSITE" id="PS51462"/>
    </source>
</evidence>
<dbReference type="Gene3D" id="3.90.79.10">
    <property type="entry name" value="Nucleoside Triphosphate Pyrophosphohydrolase"/>
    <property type="match status" value="1"/>
</dbReference>
<comment type="caution">
    <text evidence="8">The sequence shown here is derived from an EMBL/GenBank/DDBJ whole genome shotgun (WGS) entry which is preliminary data.</text>
</comment>
<evidence type="ECO:0000256" key="3">
    <source>
        <dbReference type="ARBA" id="ARBA00022723"/>
    </source>
</evidence>
<accession>A0A919X678</accession>